<dbReference type="Proteomes" id="UP001204798">
    <property type="component" value="Unassembled WGS sequence"/>
</dbReference>
<accession>A0ABT2EI43</accession>
<evidence type="ECO:0000313" key="2">
    <source>
        <dbReference type="Proteomes" id="UP001204798"/>
    </source>
</evidence>
<dbReference type="RefSeq" id="WP_259091801.1">
    <property type="nucleotide sequence ID" value="NZ_CP130454.1"/>
</dbReference>
<dbReference type="EMBL" id="JANUCP010000001">
    <property type="protein sequence ID" value="MCS3917611.1"/>
    <property type="molecule type" value="Genomic_DNA"/>
</dbReference>
<sequence>MPKKSTSKTTMAKGKKAQTIEVAIPERIRLMLEARGWHFPPTEEEKRRRAEAMNRFVGMVSTPPEIIYAVALETDPTRLGLTMEDLEEMRRRFEKDASGNP</sequence>
<comment type="caution">
    <text evidence="1">The sequence shown here is derived from an EMBL/GenBank/DDBJ whole genome shotgun (WGS) entry which is preliminary data.</text>
</comment>
<keyword evidence="2" id="KW-1185">Reference proteome</keyword>
<evidence type="ECO:0000313" key="1">
    <source>
        <dbReference type="EMBL" id="MCS3917611.1"/>
    </source>
</evidence>
<protein>
    <submittedName>
        <fullName evidence="1">Uncharacterized protein</fullName>
    </submittedName>
</protein>
<name>A0ABT2EI43_9BACT</name>
<gene>
    <name evidence="1" type="ORF">M2350_000008</name>
</gene>
<proteinExistence type="predicted"/>
<reference evidence="1 2" key="1">
    <citation type="submission" date="2022-08" db="EMBL/GenBank/DDBJ databases">
        <title>Bacterial and archaeal communities from various locations to study Microbial Dark Matter (Phase II).</title>
        <authorList>
            <person name="Stepanauskas R."/>
        </authorList>
    </citation>
    <scope>NUCLEOTIDE SEQUENCE [LARGE SCALE GENOMIC DNA]</scope>
    <source>
        <strain evidence="1 2">PD1</strain>
    </source>
</reference>
<organism evidence="1 2">
    <name type="scientific">Candidatus Fervidibacter sacchari</name>
    <dbReference type="NCBI Taxonomy" id="1448929"/>
    <lineage>
        <taxon>Bacteria</taxon>
        <taxon>Candidatus Fervidibacterota</taxon>
        <taxon>Candidatus Fervidibacter</taxon>
    </lineage>
</organism>